<dbReference type="PRINTS" id="PR00301">
    <property type="entry name" value="HEATSHOCK70"/>
</dbReference>
<comment type="caution">
    <text evidence="4">The sequence shown here is derived from an EMBL/GenBank/DDBJ whole genome shotgun (WGS) entry which is preliminary data.</text>
</comment>
<dbReference type="Pfam" id="PF00012">
    <property type="entry name" value="HSP70"/>
    <property type="match status" value="1"/>
</dbReference>
<dbReference type="EMBL" id="JAHRHJ020000010">
    <property type="protein sequence ID" value="KAH9299559.1"/>
    <property type="molecule type" value="Genomic_DNA"/>
</dbReference>
<dbReference type="PANTHER" id="PTHR19375">
    <property type="entry name" value="HEAT SHOCK PROTEIN 70KDA"/>
    <property type="match status" value="1"/>
</dbReference>
<protein>
    <recommendedName>
        <fullName evidence="6">Heat shock protein 70</fullName>
    </recommendedName>
</protein>
<dbReference type="GO" id="GO:0140662">
    <property type="term" value="F:ATP-dependent protein folding chaperone"/>
    <property type="evidence" value="ECO:0007669"/>
    <property type="project" value="InterPro"/>
</dbReference>
<evidence type="ECO:0000256" key="1">
    <source>
        <dbReference type="ARBA" id="ARBA00007381"/>
    </source>
</evidence>
<dbReference type="SUPFAM" id="SSF53067">
    <property type="entry name" value="Actin-like ATPase domain"/>
    <property type="match status" value="2"/>
</dbReference>
<proteinExistence type="inferred from homology"/>
<dbReference type="OMA" id="ACECAKH"/>
<evidence type="ECO:0000313" key="4">
    <source>
        <dbReference type="EMBL" id="KAH9299559.1"/>
    </source>
</evidence>
<dbReference type="Gene3D" id="3.30.30.30">
    <property type="match status" value="1"/>
</dbReference>
<name>A0AA38FBB1_TAXCH</name>
<sequence length="287" mass="31904">MVEVTYKGEKKLFAAEEISSMVLAKMKMVTEQYLECDVKDAVITVPAYFNDSQKRATKDAGKIAGLNVIRIINEPTAAAITYGFNSLKGEKRNILVFDLGGGTFDVSIATVERGKIEVKAVAGDMHLGGEDFDNRMLSHCVQQFNQKYDMDMSTSSKALRRLRSECERAKRSLSSAVETVIDIDCLYEGQDFHTKIRRAKFEELNADLFEKCMDSVEQCVEDFKMGKDQINDVVLVGGSSRIPKVQELLSEFFPGMGLCKSVNPDEAVAYGAALLAAESNNEDIRWS</sequence>
<dbReference type="Proteomes" id="UP000824469">
    <property type="component" value="Unassembled WGS sequence"/>
</dbReference>
<dbReference type="FunFam" id="3.90.640.10:FF:000002">
    <property type="entry name" value="Heat shock 70 kDa"/>
    <property type="match status" value="1"/>
</dbReference>
<dbReference type="Gene3D" id="3.30.420.40">
    <property type="match status" value="2"/>
</dbReference>
<dbReference type="GO" id="GO:0005524">
    <property type="term" value="F:ATP binding"/>
    <property type="evidence" value="ECO:0007669"/>
    <property type="project" value="UniProtKB-KW"/>
</dbReference>
<keyword evidence="2" id="KW-0547">Nucleotide-binding</keyword>
<accession>A0AA38FBB1</accession>
<dbReference type="InterPro" id="IPR013126">
    <property type="entry name" value="Hsp_70_fam"/>
</dbReference>
<dbReference type="AlphaFoldDB" id="A0AA38FBB1"/>
<dbReference type="PROSITE" id="PS01036">
    <property type="entry name" value="HSP70_3"/>
    <property type="match status" value="1"/>
</dbReference>
<evidence type="ECO:0000256" key="3">
    <source>
        <dbReference type="ARBA" id="ARBA00022840"/>
    </source>
</evidence>
<evidence type="ECO:0008006" key="6">
    <source>
        <dbReference type="Google" id="ProtNLM"/>
    </source>
</evidence>
<dbReference type="SMR" id="A0AA38FBB1"/>
<evidence type="ECO:0000313" key="5">
    <source>
        <dbReference type="Proteomes" id="UP000824469"/>
    </source>
</evidence>
<evidence type="ECO:0000256" key="2">
    <source>
        <dbReference type="ARBA" id="ARBA00022741"/>
    </source>
</evidence>
<dbReference type="Gene3D" id="3.90.640.10">
    <property type="entry name" value="Actin, Chain A, domain 4"/>
    <property type="match status" value="1"/>
</dbReference>
<keyword evidence="3" id="KW-0067">ATP-binding</keyword>
<dbReference type="InterPro" id="IPR018181">
    <property type="entry name" value="Heat_shock_70_CS"/>
</dbReference>
<gene>
    <name evidence="4" type="ORF">KI387_031241</name>
</gene>
<dbReference type="FunFam" id="3.30.420.40:FF:000545">
    <property type="entry name" value="Endoplasmic reticulum chaperone BiP"/>
    <property type="match status" value="1"/>
</dbReference>
<comment type="similarity">
    <text evidence="1">Belongs to the heat shock protein 70 family.</text>
</comment>
<keyword evidence="5" id="KW-1185">Reference proteome</keyword>
<organism evidence="4 5">
    <name type="scientific">Taxus chinensis</name>
    <name type="common">Chinese yew</name>
    <name type="synonym">Taxus wallichiana var. chinensis</name>
    <dbReference type="NCBI Taxonomy" id="29808"/>
    <lineage>
        <taxon>Eukaryota</taxon>
        <taxon>Viridiplantae</taxon>
        <taxon>Streptophyta</taxon>
        <taxon>Embryophyta</taxon>
        <taxon>Tracheophyta</taxon>
        <taxon>Spermatophyta</taxon>
        <taxon>Pinopsida</taxon>
        <taxon>Pinidae</taxon>
        <taxon>Conifers II</taxon>
        <taxon>Cupressales</taxon>
        <taxon>Taxaceae</taxon>
        <taxon>Taxus</taxon>
    </lineage>
</organism>
<reference evidence="4 5" key="1">
    <citation type="journal article" date="2021" name="Nat. Plants">
        <title>The Taxus genome provides insights into paclitaxel biosynthesis.</title>
        <authorList>
            <person name="Xiong X."/>
            <person name="Gou J."/>
            <person name="Liao Q."/>
            <person name="Li Y."/>
            <person name="Zhou Q."/>
            <person name="Bi G."/>
            <person name="Li C."/>
            <person name="Du R."/>
            <person name="Wang X."/>
            <person name="Sun T."/>
            <person name="Guo L."/>
            <person name="Liang H."/>
            <person name="Lu P."/>
            <person name="Wu Y."/>
            <person name="Zhang Z."/>
            <person name="Ro D.K."/>
            <person name="Shang Y."/>
            <person name="Huang S."/>
            <person name="Yan J."/>
        </authorList>
    </citation>
    <scope>NUCLEOTIDE SEQUENCE [LARGE SCALE GENOMIC DNA]</scope>
    <source>
        <strain evidence="4">Ta-2019</strain>
    </source>
</reference>
<dbReference type="InterPro" id="IPR043129">
    <property type="entry name" value="ATPase_NBD"/>
</dbReference>